<comment type="caution">
    <text evidence="1">The sequence shown here is derived from an EMBL/GenBank/DDBJ whole genome shotgun (WGS) entry which is preliminary data.</text>
</comment>
<reference evidence="1 2" key="1">
    <citation type="submission" date="2017-11" db="EMBL/GenBank/DDBJ databases">
        <title>De novo assembly and phasing of dikaryotic genomes from two isolates of Puccinia coronata f. sp. avenae, the causal agent of oat crown rust.</title>
        <authorList>
            <person name="Miller M.E."/>
            <person name="Zhang Y."/>
            <person name="Omidvar V."/>
            <person name="Sperschneider J."/>
            <person name="Schwessinger B."/>
            <person name="Raley C."/>
            <person name="Palmer J.M."/>
            <person name="Garnica D."/>
            <person name="Upadhyaya N."/>
            <person name="Rathjen J."/>
            <person name="Taylor J.M."/>
            <person name="Park R.F."/>
            <person name="Dodds P.N."/>
            <person name="Hirsch C.D."/>
            <person name="Kianian S.F."/>
            <person name="Figueroa M."/>
        </authorList>
    </citation>
    <scope>NUCLEOTIDE SEQUENCE [LARGE SCALE GENOMIC DNA]</scope>
    <source>
        <strain evidence="1">12SD80</strain>
    </source>
</reference>
<accession>A0A2N5TNX4</accession>
<evidence type="ECO:0000313" key="1">
    <source>
        <dbReference type="EMBL" id="PLW27197.1"/>
    </source>
</evidence>
<dbReference type="Proteomes" id="UP000235392">
    <property type="component" value="Unassembled WGS sequence"/>
</dbReference>
<name>A0A2N5TNX4_9BASI</name>
<organism evidence="1 2">
    <name type="scientific">Puccinia coronata f. sp. avenae</name>
    <dbReference type="NCBI Taxonomy" id="200324"/>
    <lineage>
        <taxon>Eukaryota</taxon>
        <taxon>Fungi</taxon>
        <taxon>Dikarya</taxon>
        <taxon>Basidiomycota</taxon>
        <taxon>Pucciniomycotina</taxon>
        <taxon>Pucciniomycetes</taxon>
        <taxon>Pucciniales</taxon>
        <taxon>Pucciniaceae</taxon>
        <taxon>Puccinia</taxon>
    </lineage>
</organism>
<sequence length="202" mass="21434">MRLELDAQGSLACSGAAFPPAAHHLGLRVTCTCISLAQRLAQFAGNLLPTIGTDTPTLLSWIHSLGMIRQLEDPKYFHLCTKPGHPPVDPSIVIPGAVPGSACQPIFIPDSKGGNSKEAMHTNPADIPVVPPPPSPEPVVPPRQPVPVIPPIADLSLKSYMQYATGLPQICNPFLAVFGHLLPITALDIPDRFQGIYAVTPP</sequence>
<evidence type="ECO:0000313" key="2">
    <source>
        <dbReference type="Proteomes" id="UP000235392"/>
    </source>
</evidence>
<proteinExistence type="predicted"/>
<gene>
    <name evidence="1" type="ORF">PCASD_25524</name>
</gene>
<dbReference type="AlphaFoldDB" id="A0A2N5TNX4"/>
<dbReference type="EMBL" id="PGCI01000420">
    <property type="protein sequence ID" value="PLW27197.1"/>
    <property type="molecule type" value="Genomic_DNA"/>
</dbReference>
<protein>
    <submittedName>
        <fullName evidence="1">Uncharacterized protein</fullName>
    </submittedName>
</protein>